<name>A0A812RZ22_9DINO</name>
<dbReference type="SMART" id="SM00558">
    <property type="entry name" value="JmjC"/>
    <property type="match status" value="1"/>
</dbReference>
<comment type="subcellular location">
    <subcellularLocation>
        <location evidence="2">Nucleus</location>
    </subcellularLocation>
</comment>
<keyword evidence="6" id="KW-0539">Nucleus</keyword>
<keyword evidence="9" id="KW-1185">Reference proteome</keyword>
<dbReference type="InterPro" id="IPR014710">
    <property type="entry name" value="RmlC-like_jellyroll"/>
</dbReference>
<evidence type="ECO:0000313" key="9">
    <source>
        <dbReference type="Proteomes" id="UP000604046"/>
    </source>
</evidence>
<dbReference type="InterPro" id="IPR003347">
    <property type="entry name" value="JmjC_dom"/>
</dbReference>
<dbReference type="AlphaFoldDB" id="A0A812RZ22"/>
<dbReference type="PANTHER" id="PTHR12461:SF106">
    <property type="entry name" value="BIFUNCTIONAL PEPTIDASE AND ARGINYL-HYDROXYLASE JMJD5"/>
    <property type="match status" value="1"/>
</dbReference>
<protein>
    <submittedName>
        <fullName evidence="8">JMJD7 protein</fullName>
    </submittedName>
</protein>
<dbReference type="SUPFAM" id="SSF51197">
    <property type="entry name" value="Clavaminate synthase-like"/>
    <property type="match status" value="1"/>
</dbReference>
<dbReference type="Proteomes" id="UP000604046">
    <property type="component" value="Unassembled WGS sequence"/>
</dbReference>
<dbReference type="OrthoDB" id="416772at2759"/>
<comment type="cofactor">
    <cofactor evidence="1">
        <name>Fe(2+)</name>
        <dbReference type="ChEBI" id="CHEBI:29033"/>
    </cofactor>
</comment>
<evidence type="ECO:0000256" key="5">
    <source>
        <dbReference type="ARBA" id="ARBA00023004"/>
    </source>
</evidence>
<dbReference type="PROSITE" id="PS51184">
    <property type="entry name" value="JMJC"/>
    <property type="match status" value="1"/>
</dbReference>
<organism evidence="8 9">
    <name type="scientific">Symbiodinium natans</name>
    <dbReference type="NCBI Taxonomy" id="878477"/>
    <lineage>
        <taxon>Eukaryota</taxon>
        <taxon>Sar</taxon>
        <taxon>Alveolata</taxon>
        <taxon>Dinophyceae</taxon>
        <taxon>Suessiales</taxon>
        <taxon>Symbiodiniaceae</taxon>
        <taxon>Symbiodinium</taxon>
    </lineage>
</organism>
<dbReference type="GO" id="GO:0016491">
    <property type="term" value="F:oxidoreductase activity"/>
    <property type="evidence" value="ECO:0007669"/>
    <property type="project" value="UniProtKB-KW"/>
</dbReference>
<evidence type="ECO:0000256" key="1">
    <source>
        <dbReference type="ARBA" id="ARBA00001954"/>
    </source>
</evidence>
<evidence type="ECO:0000256" key="3">
    <source>
        <dbReference type="ARBA" id="ARBA00022723"/>
    </source>
</evidence>
<reference evidence="8" key="1">
    <citation type="submission" date="2021-02" db="EMBL/GenBank/DDBJ databases">
        <authorList>
            <person name="Dougan E. K."/>
            <person name="Rhodes N."/>
            <person name="Thang M."/>
            <person name="Chan C."/>
        </authorList>
    </citation>
    <scope>NUCLEOTIDE SEQUENCE</scope>
</reference>
<evidence type="ECO:0000259" key="7">
    <source>
        <dbReference type="PROSITE" id="PS51184"/>
    </source>
</evidence>
<sequence>MPRYCTSDNGYGRPVVFRGAANSWKAMNWSSDEYLLERFGSERISGVEHNLKETRAGGQVDGMVKLRDFLGQYNTTDIYMVSGVPKNMMKEVEFLPCLECGGYLSFLDTHNFWMGRGGSKSVVHYDDQDNINCMIAGEKRFVFMHPSYKNVFEAHPNTKKNRFGWVDTDLDRSVPGYGAFMGKIDVDRMDLVQYPGWVDVKWSYADLQPGDCLYIPFQWYHQVTAKRGRSINVHVWYWRPATFNAASCNQELKHKVATSFADCSWGYEPNGGHLGKVQKGWKRPTKCKKAKTSSQEL</sequence>
<dbReference type="PANTHER" id="PTHR12461">
    <property type="entry name" value="HYPOXIA-INDUCIBLE FACTOR 1 ALPHA INHIBITOR-RELATED"/>
    <property type="match status" value="1"/>
</dbReference>
<gene>
    <name evidence="8" type="primary">JMJD7</name>
    <name evidence="8" type="ORF">SNAT2548_LOCUS25166</name>
</gene>
<dbReference type="Gene3D" id="2.60.120.10">
    <property type="entry name" value="Jelly Rolls"/>
    <property type="match status" value="1"/>
</dbReference>
<evidence type="ECO:0000256" key="4">
    <source>
        <dbReference type="ARBA" id="ARBA00023002"/>
    </source>
</evidence>
<proteinExistence type="predicted"/>
<evidence type="ECO:0000256" key="6">
    <source>
        <dbReference type="ARBA" id="ARBA00023242"/>
    </source>
</evidence>
<keyword evidence="5" id="KW-0408">Iron</keyword>
<dbReference type="EMBL" id="CAJNDS010002381">
    <property type="protein sequence ID" value="CAE7456349.1"/>
    <property type="molecule type" value="Genomic_DNA"/>
</dbReference>
<feature type="domain" description="JmjC" evidence="7">
    <location>
        <begin position="84"/>
        <end position="252"/>
    </location>
</feature>
<evidence type="ECO:0000313" key="8">
    <source>
        <dbReference type="EMBL" id="CAE7456349.1"/>
    </source>
</evidence>
<dbReference type="GO" id="GO:0005634">
    <property type="term" value="C:nucleus"/>
    <property type="evidence" value="ECO:0007669"/>
    <property type="project" value="UniProtKB-SubCell"/>
</dbReference>
<accession>A0A812RZ22</accession>
<keyword evidence="4" id="KW-0560">Oxidoreductase</keyword>
<keyword evidence="3" id="KW-0479">Metal-binding</keyword>
<evidence type="ECO:0000256" key="2">
    <source>
        <dbReference type="ARBA" id="ARBA00004123"/>
    </source>
</evidence>
<dbReference type="GO" id="GO:0046872">
    <property type="term" value="F:metal ion binding"/>
    <property type="evidence" value="ECO:0007669"/>
    <property type="project" value="UniProtKB-KW"/>
</dbReference>
<dbReference type="InterPro" id="IPR041667">
    <property type="entry name" value="Cupin_8"/>
</dbReference>
<comment type="caution">
    <text evidence="8">The sequence shown here is derived from an EMBL/GenBank/DDBJ whole genome shotgun (WGS) entry which is preliminary data.</text>
</comment>
<dbReference type="Pfam" id="PF13621">
    <property type="entry name" value="Cupin_8"/>
    <property type="match status" value="1"/>
</dbReference>